<proteinExistence type="predicted"/>
<comment type="caution">
    <text evidence="2">The sequence shown here is derived from an EMBL/GenBank/DDBJ whole genome shotgun (WGS) entry which is preliminary data.</text>
</comment>
<gene>
    <name evidence="2" type="ORF">NDU88_002347</name>
</gene>
<feature type="region of interest" description="Disordered" evidence="1">
    <location>
        <begin position="1"/>
        <end position="54"/>
    </location>
</feature>
<dbReference type="AlphaFoldDB" id="A0AAV7SC92"/>
<evidence type="ECO:0000313" key="3">
    <source>
        <dbReference type="Proteomes" id="UP001066276"/>
    </source>
</evidence>
<dbReference type="Proteomes" id="UP001066276">
    <property type="component" value="Chromosome 4_2"/>
</dbReference>
<sequence>MPPLRVSERRSNRGAQEGCRGTAWEKGMQAKRAARPGAQTVLTRPCEKVRTRKTQAAALLPLRVSERRSDRCAQEG</sequence>
<dbReference type="EMBL" id="JANPWB010000008">
    <property type="protein sequence ID" value="KAJ1161867.1"/>
    <property type="molecule type" value="Genomic_DNA"/>
</dbReference>
<evidence type="ECO:0000313" key="2">
    <source>
        <dbReference type="EMBL" id="KAJ1161867.1"/>
    </source>
</evidence>
<organism evidence="2 3">
    <name type="scientific">Pleurodeles waltl</name>
    <name type="common">Iberian ribbed newt</name>
    <dbReference type="NCBI Taxonomy" id="8319"/>
    <lineage>
        <taxon>Eukaryota</taxon>
        <taxon>Metazoa</taxon>
        <taxon>Chordata</taxon>
        <taxon>Craniata</taxon>
        <taxon>Vertebrata</taxon>
        <taxon>Euteleostomi</taxon>
        <taxon>Amphibia</taxon>
        <taxon>Batrachia</taxon>
        <taxon>Caudata</taxon>
        <taxon>Salamandroidea</taxon>
        <taxon>Salamandridae</taxon>
        <taxon>Pleurodelinae</taxon>
        <taxon>Pleurodeles</taxon>
    </lineage>
</organism>
<protein>
    <submittedName>
        <fullName evidence="2">Uncharacterized protein</fullName>
    </submittedName>
</protein>
<name>A0AAV7SC92_PLEWA</name>
<accession>A0AAV7SC92</accession>
<keyword evidence="3" id="KW-1185">Reference proteome</keyword>
<evidence type="ECO:0000256" key="1">
    <source>
        <dbReference type="SAM" id="MobiDB-lite"/>
    </source>
</evidence>
<feature type="compositionally biased region" description="Basic and acidic residues" evidence="1">
    <location>
        <begin position="1"/>
        <end position="11"/>
    </location>
</feature>
<reference evidence="2" key="1">
    <citation type="journal article" date="2022" name="bioRxiv">
        <title>Sequencing and chromosome-scale assembly of the giantPleurodeles waltlgenome.</title>
        <authorList>
            <person name="Brown T."/>
            <person name="Elewa A."/>
            <person name="Iarovenko S."/>
            <person name="Subramanian E."/>
            <person name="Araus A.J."/>
            <person name="Petzold A."/>
            <person name="Susuki M."/>
            <person name="Suzuki K.-i.T."/>
            <person name="Hayashi T."/>
            <person name="Toyoda A."/>
            <person name="Oliveira C."/>
            <person name="Osipova E."/>
            <person name="Leigh N.D."/>
            <person name="Simon A."/>
            <person name="Yun M.H."/>
        </authorList>
    </citation>
    <scope>NUCLEOTIDE SEQUENCE</scope>
    <source>
        <strain evidence="2">20211129_DDA</strain>
        <tissue evidence="2">Liver</tissue>
    </source>
</reference>